<feature type="region of interest" description="Disordered" evidence="1">
    <location>
        <begin position="437"/>
        <end position="518"/>
    </location>
</feature>
<dbReference type="AlphaFoldDB" id="A0A165DQV7"/>
<feature type="compositionally biased region" description="Basic residues" evidence="1">
    <location>
        <begin position="218"/>
        <end position="227"/>
    </location>
</feature>
<sequence length="538" mass="58767">MPTRMKSGPPVVHERGRQTGNAALEDQRGEPATTHLASSDLGEQAAAALLLDAENVDDEEPLPSPNTVRFEILPKKTGHNHSDLPTASNIDDEEPLPSPNTVRFEILPKKTGHNHSDLPTASNEDMPMRAEVAKLPSTEAGSSSRPVLGDMNQSGAPEASKGPPRRGHHPETQSEKKKANRKARHVEEVDLTADLDLTLGNKDETEDGPPARGQQQKRAGRNGRRGATRSSIKEVLNVPRIRQRHGSSEGSEEEEDEQPMEGEEEAAKRVSELPPEREKEGDSTDEEQDDDPMDGEGETRNPESQASSEDEETGPKKANGGQAYYHPLEYPERNAPELDGYYNGKTFKQRATPALRTVKSRTKLRHWTEADDLNCGSRVIPVEIAYAELKAEDLRRIGSMLVTHPGEVLTVEVDMGEGEDRSRWYLVRHPRNNNLEMVEGRLEGEDEGKEEGGEPASGARIANTSKAAEGEQDGGLRMQAVGEEIGSAEDWGDANNPTDHGWALSNGDDDNDLIDVSSADEVLIPLEDMATASRTDTG</sequence>
<keyword evidence="3" id="KW-1185">Reference proteome</keyword>
<accession>A0A165DQV7</accession>
<protein>
    <submittedName>
        <fullName evidence="2">Uncharacterized protein</fullName>
    </submittedName>
</protein>
<evidence type="ECO:0000313" key="3">
    <source>
        <dbReference type="Proteomes" id="UP000076842"/>
    </source>
</evidence>
<evidence type="ECO:0000256" key="1">
    <source>
        <dbReference type="SAM" id="MobiDB-lite"/>
    </source>
</evidence>
<reference evidence="2 3" key="1">
    <citation type="journal article" date="2016" name="Mol. Biol. Evol.">
        <title>Comparative Genomics of Early-Diverging Mushroom-Forming Fungi Provides Insights into the Origins of Lignocellulose Decay Capabilities.</title>
        <authorList>
            <person name="Nagy L.G."/>
            <person name="Riley R."/>
            <person name="Tritt A."/>
            <person name="Adam C."/>
            <person name="Daum C."/>
            <person name="Floudas D."/>
            <person name="Sun H."/>
            <person name="Yadav J.S."/>
            <person name="Pangilinan J."/>
            <person name="Larsson K.H."/>
            <person name="Matsuura K."/>
            <person name="Barry K."/>
            <person name="Labutti K."/>
            <person name="Kuo R."/>
            <person name="Ohm R.A."/>
            <person name="Bhattacharya S.S."/>
            <person name="Shirouzu T."/>
            <person name="Yoshinaga Y."/>
            <person name="Martin F.M."/>
            <person name="Grigoriev I.V."/>
            <person name="Hibbett D.S."/>
        </authorList>
    </citation>
    <scope>NUCLEOTIDE SEQUENCE [LARGE SCALE GENOMIC DNA]</scope>
    <source>
        <strain evidence="2 3">HHB12733</strain>
    </source>
</reference>
<feature type="compositionally biased region" description="Acidic residues" evidence="1">
    <location>
        <begin position="250"/>
        <end position="264"/>
    </location>
</feature>
<name>A0A165DQV7_9BASI</name>
<dbReference type="InParanoid" id="A0A165DQV7"/>
<feature type="compositionally biased region" description="Basic and acidic residues" evidence="1">
    <location>
        <begin position="265"/>
        <end position="282"/>
    </location>
</feature>
<dbReference type="EMBL" id="KV424040">
    <property type="protein sequence ID" value="KZT53339.1"/>
    <property type="molecule type" value="Genomic_DNA"/>
</dbReference>
<evidence type="ECO:0000313" key="2">
    <source>
        <dbReference type="EMBL" id="KZT53339.1"/>
    </source>
</evidence>
<feature type="region of interest" description="Disordered" evidence="1">
    <location>
        <begin position="1"/>
        <end position="40"/>
    </location>
</feature>
<dbReference type="Proteomes" id="UP000076842">
    <property type="component" value="Unassembled WGS sequence"/>
</dbReference>
<organism evidence="2 3">
    <name type="scientific">Calocera cornea HHB12733</name>
    <dbReference type="NCBI Taxonomy" id="1353952"/>
    <lineage>
        <taxon>Eukaryota</taxon>
        <taxon>Fungi</taxon>
        <taxon>Dikarya</taxon>
        <taxon>Basidiomycota</taxon>
        <taxon>Agaricomycotina</taxon>
        <taxon>Dacrymycetes</taxon>
        <taxon>Dacrymycetales</taxon>
        <taxon>Dacrymycetaceae</taxon>
        <taxon>Calocera</taxon>
    </lineage>
</organism>
<feature type="compositionally biased region" description="Polar residues" evidence="1">
    <location>
        <begin position="139"/>
        <end position="155"/>
    </location>
</feature>
<proteinExistence type="predicted"/>
<gene>
    <name evidence="2" type="ORF">CALCODRAFT_486417</name>
</gene>
<feature type="region of interest" description="Disordered" evidence="1">
    <location>
        <begin position="53"/>
        <end position="324"/>
    </location>
</feature>
<feature type="compositionally biased region" description="Acidic residues" evidence="1">
    <location>
        <begin position="283"/>
        <end position="296"/>
    </location>
</feature>